<proteinExistence type="predicted"/>
<sequence>MTALLYVSYSSKLSKDEKWMIDEQVSKNRKTVYLFVKDKTKKASVVIFLAGALCFNNPQPFEAIGLSILPTNQEVLKLVNSFRGGSSNLLGATAVLGLIILMF</sequence>
<accession>A0A8F8X8A8</accession>
<geneLocation type="plastid" evidence="1"/>
<keyword evidence="1" id="KW-0934">Plastid</keyword>
<protein>
    <submittedName>
        <fullName evidence="1">Uncharacterized protein</fullName>
    </submittedName>
</protein>
<gene>
    <name evidence="1" type="primary">orf103</name>
</gene>
<organism evidence="1">
    <name type="scientific">Climaconeis cf. scalaris</name>
    <dbReference type="NCBI Taxonomy" id="2846828"/>
    <lineage>
        <taxon>Eukaryota</taxon>
        <taxon>Sar</taxon>
        <taxon>Stramenopiles</taxon>
        <taxon>Ochrophyta</taxon>
        <taxon>Bacillariophyta</taxon>
        <taxon>Bacillariophyceae</taxon>
        <taxon>Bacillariophycidae</taxon>
        <taxon>Naviculales</taxon>
        <taxon>Berkeleyaceae</taxon>
        <taxon>Climaconeis</taxon>
    </lineage>
</organism>
<dbReference type="AlphaFoldDB" id="A0A8F8X8A8"/>
<name>A0A8F8X8A8_9STRA</name>
<evidence type="ECO:0000313" key="1">
    <source>
        <dbReference type="EMBL" id="QYB19231.1"/>
    </source>
</evidence>
<reference evidence="1" key="1">
    <citation type="journal article" date="2021" name="Int. J. Mol. Sci.">
        <title>Extreme Enlargement of the Inverted Repeat Region in the Plastid Genomes of Diatoms from the Genus Climaconeis.</title>
        <authorList>
            <person name="Gastineau R."/>
            <person name="Davidovich N.A."/>
            <person name="Davidovich O.I."/>
            <person name="Lemieux C."/>
            <person name="Turmel M."/>
            <person name="Wrobel R.J."/>
            <person name="Witkowski A."/>
        </authorList>
    </citation>
    <scope>NUCLEOTIDE SEQUENCE</scope>
    <source>
        <strain evidence="1">SZCZ1889</strain>
    </source>
</reference>
<dbReference type="EMBL" id="MZ365055">
    <property type="protein sequence ID" value="QYB19231.1"/>
    <property type="molecule type" value="Genomic_DNA"/>
</dbReference>